<protein>
    <recommendedName>
        <fullName evidence="3">Lipoprotein</fullName>
    </recommendedName>
</protein>
<evidence type="ECO:0008006" key="3">
    <source>
        <dbReference type="Google" id="ProtNLM"/>
    </source>
</evidence>
<dbReference type="RefSeq" id="WP_378931944.1">
    <property type="nucleotide sequence ID" value="NZ_JBHLVO010000004.1"/>
</dbReference>
<evidence type="ECO:0000313" key="1">
    <source>
        <dbReference type="EMBL" id="MFC0271166.1"/>
    </source>
</evidence>
<dbReference type="PROSITE" id="PS51257">
    <property type="entry name" value="PROKAR_LIPOPROTEIN"/>
    <property type="match status" value="1"/>
</dbReference>
<comment type="caution">
    <text evidence="1">The sequence shown here is derived from an EMBL/GenBank/DDBJ whole genome shotgun (WGS) entry which is preliminary data.</text>
</comment>
<dbReference type="EMBL" id="JBHLVO010000004">
    <property type="protein sequence ID" value="MFC0271166.1"/>
    <property type="molecule type" value="Genomic_DNA"/>
</dbReference>
<reference evidence="1 2" key="1">
    <citation type="submission" date="2024-09" db="EMBL/GenBank/DDBJ databases">
        <authorList>
            <person name="Sun Q."/>
            <person name="Mori K."/>
        </authorList>
    </citation>
    <scope>NUCLEOTIDE SEQUENCE [LARGE SCALE GENOMIC DNA]</scope>
    <source>
        <strain evidence="1 2">CCM 7228</strain>
    </source>
</reference>
<gene>
    <name evidence="1" type="ORF">ACFFIX_06845</name>
</gene>
<name>A0ABV6GBW8_9BACI</name>
<sequence>MRHFLLLFACLGVISGCSNEKPRPEGKIEVNPLQITVLREEALEVVSLDQKRVMTVNHHIKGNNVYVECFVSNFSFKGNKQTKKNGEGYLNVYVDGKKVDEIATAAFVIKGLENGAHTIKIELVHNDSTSYHIKKTWKVEI</sequence>
<evidence type="ECO:0000313" key="2">
    <source>
        <dbReference type="Proteomes" id="UP001589854"/>
    </source>
</evidence>
<keyword evidence="2" id="KW-1185">Reference proteome</keyword>
<proteinExistence type="predicted"/>
<dbReference type="Gene3D" id="2.60.120.260">
    <property type="entry name" value="Galactose-binding domain-like"/>
    <property type="match status" value="1"/>
</dbReference>
<dbReference type="Proteomes" id="UP001589854">
    <property type="component" value="Unassembled WGS sequence"/>
</dbReference>
<accession>A0ABV6GBW8</accession>
<organism evidence="1 2">
    <name type="scientific">Metabacillus herbersteinensis</name>
    <dbReference type="NCBI Taxonomy" id="283816"/>
    <lineage>
        <taxon>Bacteria</taxon>
        <taxon>Bacillati</taxon>
        <taxon>Bacillota</taxon>
        <taxon>Bacilli</taxon>
        <taxon>Bacillales</taxon>
        <taxon>Bacillaceae</taxon>
        <taxon>Metabacillus</taxon>
    </lineage>
</organism>